<gene>
    <name evidence="4" type="primary">rmf</name>
    <name evidence="4" type="ORF">CI610_02779</name>
</gene>
<feature type="region of interest" description="Disordered" evidence="3">
    <location>
        <begin position="1"/>
        <end position="34"/>
    </location>
</feature>
<dbReference type="NCBIfam" id="NF041886">
    <property type="entry name" value="Rmf_CrpP_fam"/>
    <property type="match status" value="1"/>
</dbReference>
<dbReference type="InterPro" id="IPR007040">
    <property type="entry name" value="Ribosome_modulation_factor"/>
</dbReference>
<reference evidence="4" key="1">
    <citation type="journal article" date="2017" name="Appl. Environ. Microbiol.">
        <title>Molecular characterization of an Endozoicomonas-like organism causing infection in king scallop Pecten maximus L.</title>
        <authorList>
            <person name="Cano I."/>
            <person name="van Aerle R."/>
            <person name="Ross S."/>
            <person name="Verner-Jeffreys D.W."/>
            <person name="Paley R.K."/>
            <person name="Rimmer G."/>
            <person name="Ryder D."/>
            <person name="Hooper P."/>
            <person name="Stone D."/>
            <person name="Feist S.W."/>
        </authorList>
    </citation>
    <scope>NUCLEOTIDE SEQUENCE</scope>
</reference>
<dbReference type="InterPro" id="IPR023200">
    <property type="entry name" value="RMF_sf"/>
</dbReference>
<dbReference type="AlphaFoldDB" id="A0A2H9T500"/>
<comment type="caution">
    <text evidence="4">The sequence shown here is derived from an EMBL/GenBank/DDBJ whole genome shotgun (WGS) entry which is preliminary data.</text>
</comment>
<dbReference type="GO" id="GO:0006417">
    <property type="term" value="P:regulation of translation"/>
    <property type="evidence" value="ECO:0007669"/>
    <property type="project" value="UniProtKB-KW"/>
</dbReference>
<keyword evidence="1" id="KW-0963">Cytoplasm</keyword>
<protein>
    <submittedName>
        <fullName evidence="4">Ribosome modulation factor</fullName>
    </submittedName>
</protein>
<name>A0A2H9T500_9ZZZZ</name>
<evidence type="ECO:0000313" key="4">
    <source>
        <dbReference type="EMBL" id="PJE78291.1"/>
    </source>
</evidence>
<feature type="compositionally biased region" description="Basic residues" evidence="3">
    <location>
        <begin position="1"/>
        <end position="10"/>
    </location>
</feature>
<evidence type="ECO:0000256" key="2">
    <source>
        <dbReference type="ARBA" id="ARBA00022845"/>
    </source>
</evidence>
<evidence type="ECO:0000256" key="3">
    <source>
        <dbReference type="SAM" id="MobiDB-lite"/>
    </source>
</evidence>
<sequence length="72" mass="8242">MIKRQKRNKSARAFNKGYQSGLQGRSKDICPYGNPNDTRQSWLSGWREGRCDNWDGLTGVSSVSQLSEKHRI</sequence>
<dbReference type="EMBL" id="NSIT01000212">
    <property type="protein sequence ID" value="PJE78291.1"/>
    <property type="molecule type" value="Genomic_DNA"/>
</dbReference>
<organism evidence="4">
    <name type="scientific">invertebrate metagenome</name>
    <dbReference type="NCBI Taxonomy" id="1711999"/>
    <lineage>
        <taxon>unclassified sequences</taxon>
        <taxon>metagenomes</taxon>
        <taxon>organismal metagenomes</taxon>
    </lineage>
</organism>
<evidence type="ECO:0000256" key="1">
    <source>
        <dbReference type="ARBA" id="ARBA00022490"/>
    </source>
</evidence>
<dbReference type="Gene3D" id="1.10.10.620">
    <property type="entry name" value="ribosome modulation factor like domain"/>
    <property type="match status" value="1"/>
</dbReference>
<dbReference type="NCBIfam" id="NF011162">
    <property type="entry name" value="PRK14563.1"/>
    <property type="match status" value="1"/>
</dbReference>
<keyword evidence="2" id="KW-0810">Translation regulation</keyword>
<proteinExistence type="inferred from homology"/>
<dbReference type="Pfam" id="PF04957">
    <property type="entry name" value="RMF"/>
    <property type="match status" value="1"/>
</dbReference>
<dbReference type="HAMAP" id="MF_00919">
    <property type="entry name" value="RMF"/>
    <property type="match status" value="1"/>
</dbReference>
<accession>A0A2H9T500</accession>